<accession>A0A7S4FYL1</accession>
<sequence length="101" mass="11253">MCPMLCLFSQRGHIMRCACTLNTLCINAAVSTYQTQVMHGCVTLGVLWGSNSTSSRMWHTCIRKPTLCFVGTVKGGHWLAIVNTIQRAEDTLIVWMVYGEV</sequence>
<protein>
    <submittedName>
        <fullName evidence="1">Uncharacterized protein</fullName>
    </submittedName>
</protein>
<name>A0A7S4FYL1_9EUGL</name>
<dbReference type="AlphaFoldDB" id="A0A7S4FYL1"/>
<dbReference type="EMBL" id="HBJA01087920">
    <property type="protein sequence ID" value="CAE0819450.1"/>
    <property type="molecule type" value="Transcribed_RNA"/>
</dbReference>
<proteinExistence type="predicted"/>
<gene>
    <name evidence="1" type="ORF">EGYM00163_LOCUS30620</name>
</gene>
<evidence type="ECO:0000313" key="1">
    <source>
        <dbReference type="EMBL" id="CAE0819450.1"/>
    </source>
</evidence>
<organism evidence="1">
    <name type="scientific">Eutreptiella gymnastica</name>
    <dbReference type="NCBI Taxonomy" id="73025"/>
    <lineage>
        <taxon>Eukaryota</taxon>
        <taxon>Discoba</taxon>
        <taxon>Euglenozoa</taxon>
        <taxon>Euglenida</taxon>
        <taxon>Spirocuta</taxon>
        <taxon>Euglenophyceae</taxon>
        <taxon>Eutreptiales</taxon>
        <taxon>Eutreptiaceae</taxon>
        <taxon>Eutreptiella</taxon>
    </lineage>
</organism>
<reference evidence="1" key="1">
    <citation type="submission" date="2021-01" db="EMBL/GenBank/DDBJ databases">
        <authorList>
            <person name="Corre E."/>
            <person name="Pelletier E."/>
            <person name="Niang G."/>
            <person name="Scheremetjew M."/>
            <person name="Finn R."/>
            <person name="Kale V."/>
            <person name="Holt S."/>
            <person name="Cochrane G."/>
            <person name="Meng A."/>
            <person name="Brown T."/>
            <person name="Cohen L."/>
        </authorList>
    </citation>
    <scope>NUCLEOTIDE SEQUENCE</scope>
    <source>
        <strain evidence="1">CCMP1594</strain>
    </source>
</reference>